<name>A0AA49Q3Z7_9BACT</name>
<dbReference type="PIRSF" id="PIRSF009320">
    <property type="entry name" value="Nuc_binding_HP_1000"/>
    <property type="match status" value="1"/>
</dbReference>
<reference evidence="2" key="1">
    <citation type="submission" date="2023-07" db="EMBL/GenBank/DDBJ databases">
        <authorList>
            <person name="Haufschild T."/>
            <person name="Kallscheuer N."/>
            <person name="Hammer J."/>
            <person name="Kohn T."/>
            <person name="Kabuu M."/>
            <person name="Jogler M."/>
            <person name="Wohfarth N."/>
            <person name="Heuer A."/>
            <person name="Rohde M."/>
            <person name="van Teeseling M.C.F."/>
            <person name="Jogler C."/>
        </authorList>
    </citation>
    <scope>NUCLEOTIDE SEQUENCE</scope>
    <source>
        <strain evidence="2">Strain 138</strain>
        <strain evidence="3">Strain 318</strain>
    </source>
</reference>
<dbReference type="InterPro" id="IPR050678">
    <property type="entry name" value="DNA_Partitioning_ATPase"/>
</dbReference>
<evidence type="ECO:0000313" key="2">
    <source>
        <dbReference type="EMBL" id="WKW11337.1"/>
    </source>
</evidence>
<accession>A0AA49Q3Z7</accession>
<evidence type="ECO:0000313" key="3">
    <source>
        <dbReference type="EMBL" id="WKW14247.1"/>
    </source>
</evidence>
<dbReference type="CDD" id="cd02042">
    <property type="entry name" value="ParAB_family"/>
    <property type="match status" value="1"/>
</dbReference>
<protein>
    <submittedName>
        <fullName evidence="2">ParA family protein</fullName>
    </submittedName>
</protein>
<proteinExistence type="predicted"/>
<dbReference type="SUPFAM" id="SSF52540">
    <property type="entry name" value="P-loop containing nucleoside triphosphate hydrolases"/>
    <property type="match status" value="1"/>
</dbReference>
<keyword evidence="4" id="KW-1185">Reference proteome</keyword>
<dbReference type="EMBL" id="CP130613">
    <property type="protein sequence ID" value="WKW14247.1"/>
    <property type="molecule type" value="Genomic_DNA"/>
</dbReference>
<dbReference type="KEGG" id="pspc:Strain318_000579"/>
<dbReference type="PANTHER" id="PTHR13696">
    <property type="entry name" value="P-LOOP CONTAINING NUCLEOSIDE TRIPHOSPHATE HYDROLASE"/>
    <property type="match status" value="1"/>
</dbReference>
<evidence type="ECO:0000313" key="4">
    <source>
        <dbReference type="Proteomes" id="UP001229955"/>
    </source>
</evidence>
<dbReference type="InterPro" id="IPR025669">
    <property type="entry name" value="AAA_dom"/>
</dbReference>
<dbReference type="FunFam" id="3.40.50.300:FF:000285">
    <property type="entry name" value="Sporulation initiation inhibitor Soj"/>
    <property type="match status" value="1"/>
</dbReference>
<dbReference type="InterPro" id="IPR027417">
    <property type="entry name" value="P-loop_NTPase"/>
</dbReference>
<dbReference type="AlphaFoldDB" id="A0AA49Q3Z7"/>
<evidence type="ECO:0000259" key="1">
    <source>
        <dbReference type="Pfam" id="PF13614"/>
    </source>
</evidence>
<dbReference type="Gene3D" id="3.40.50.300">
    <property type="entry name" value="P-loop containing nucleotide triphosphate hydrolases"/>
    <property type="match status" value="1"/>
</dbReference>
<dbReference type="PANTHER" id="PTHR13696:SF52">
    <property type="entry name" value="PARA FAMILY PROTEIN CT_582"/>
    <property type="match status" value="1"/>
</dbReference>
<organism evidence="2">
    <name type="scientific">Pseudogemmatithrix spongiicola</name>
    <dbReference type="NCBI Taxonomy" id="3062599"/>
    <lineage>
        <taxon>Bacteria</taxon>
        <taxon>Pseudomonadati</taxon>
        <taxon>Gemmatimonadota</taxon>
        <taxon>Gemmatimonadia</taxon>
        <taxon>Gemmatimonadales</taxon>
        <taxon>Gemmatimonadaceae</taxon>
        <taxon>Pseudogemmatithrix</taxon>
    </lineage>
</organism>
<feature type="domain" description="AAA" evidence="1">
    <location>
        <begin position="3"/>
        <end position="172"/>
    </location>
</feature>
<gene>
    <name evidence="2" type="ORF">Strain138_000579</name>
    <name evidence="3" type="ORF">Strain318_000579</name>
</gene>
<accession>A0AA49Q6P3</accession>
<dbReference type="EMBL" id="CP130612">
    <property type="protein sequence ID" value="WKW11337.1"/>
    <property type="molecule type" value="Genomic_DNA"/>
</dbReference>
<dbReference type="Proteomes" id="UP001229955">
    <property type="component" value="Chromosome"/>
</dbReference>
<dbReference type="RefSeq" id="WP_367887036.1">
    <property type="nucleotide sequence ID" value="NZ_CP130612.1"/>
</dbReference>
<dbReference type="Pfam" id="PF13614">
    <property type="entry name" value="AAA_31"/>
    <property type="match status" value="1"/>
</dbReference>
<sequence length="256" mass="27328">MGKVLAIVSQKGGVGKTTTAVNLAAAFARRGMKTLLVDVDPQGSVRFGAGLRKDHPTYGFADYLSGERTLRDVLLPTTLPWLRVMLAGSVTDLADHTNYQEQIASGEQLPRMLAAAKERCDIVVVDTPPGLGPVTRRTLASADRVLIPLQAEPLALQTTPQILRGVQDIVTTHEHLVFDGILLTMYEAGNPACESTVQYIREKVPSHLMLDVVIPRSPALAEAFAAGQPAVVRSPADAASQAYVNLATKLAERAAG</sequence>